<evidence type="ECO:0000313" key="3">
    <source>
        <dbReference type="EMBL" id="MBO9154706.1"/>
    </source>
</evidence>
<feature type="domain" description="NIPSNAP" evidence="2">
    <location>
        <begin position="156"/>
        <end position="259"/>
    </location>
</feature>
<dbReference type="InterPro" id="IPR011008">
    <property type="entry name" value="Dimeric_a/b-barrel"/>
</dbReference>
<dbReference type="SUPFAM" id="SSF54909">
    <property type="entry name" value="Dimeric alpha+beta barrel"/>
    <property type="match status" value="2"/>
</dbReference>
<organism evidence="3 4">
    <name type="scientific">Chitinophaga chungangae</name>
    <dbReference type="NCBI Taxonomy" id="2821488"/>
    <lineage>
        <taxon>Bacteria</taxon>
        <taxon>Pseudomonadati</taxon>
        <taxon>Bacteroidota</taxon>
        <taxon>Chitinophagia</taxon>
        <taxon>Chitinophagales</taxon>
        <taxon>Chitinophagaceae</taxon>
        <taxon>Chitinophaga</taxon>
    </lineage>
</organism>
<dbReference type="InterPro" id="IPR012577">
    <property type="entry name" value="NIPSNAP"/>
</dbReference>
<evidence type="ECO:0000259" key="2">
    <source>
        <dbReference type="Pfam" id="PF07978"/>
    </source>
</evidence>
<dbReference type="Gene3D" id="3.30.70.100">
    <property type="match status" value="2"/>
</dbReference>
<comment type="caution">
    <text evidence="3">The sequence shown here is derived from an EMBL/GenBank/DDBJ whole genome shotgun (WGS) entry which is preliminary data.</text>
</comment>
<name>A0ABS3YJ53_9BACT</name>
<reference evidence="4" key="1">
    <citation type="submission" date="2021-03" db="EMBL/GenBank/DDBJ databases">
        <title>Assistant Professor.</title>
        <authorList>
            <person name="Huq M.A."/>
        </authorList>
    </citation>
    <scope>NUCLEOTIDE SEQUENCE [LARGE SCALE GENOMIC DNA]</scope>
    <source>
        <strain evidence="4">MAH-28</strain>
    </source>
</reference>
<feature type="chain" id="PRO_5047368564" evidence="1">
    <location>
        <begin position="24"/>
        <end position="260"/>
    </location>
</feature>
<proteinExistence type="predicted"/>
<keyword evidence="4" id="KW-1185">Reference proteome</keyword>
<protein>
    <submittedName>
        <fullName evidence="3">NIPSNAP family protein</fullName>
    </submittedName>
</protein>
<dbReference type="Proteomes" id="UP000679126">
    <property type="component" value="Unassembled WGS sequence"/>
</dbReference>
<dbReference type="Pfam" id="PF07978">
    <property type="entry name" value="NIPSNAP"/>
    <property type="match status" value="1"/>
</dbReference>
<dbReference type="RefSeq" id="WP_209147820.1">
    <property type="nucleotide sequence ID" value="NZ_JAGHKP010000004.1"/>
</dbReference>
<evidence type="ECO:0000313" key="4">
    <source>
        <dbReference type="Proteomes" id="UP000679126"/>
    </source>
</evidence>
<accession>A0ABS3YJ53</accession>
<evidence type="ECO:0000256" key="1">
    <source>
        <dbReference type="SAM" id="SignalP"/>
    </source>
</evidence>
<sequence>MQRRKFLQSSLAAAAGITMPVNAALAGDKQPPQKEVYEWREYEMRFGTDHAQLENYFKTALIPALNKYGVKTVGAFKEWRPSEPAKFYLLVPYSSLGDYLSVNMKVKADADYIKNSAAYNGIPADKAIYHRFSSSLMTAFDGWPAMTVPQSTPRVFELRTYEGYSEDAVRRKIKMFHDGEFPIFTRAKLNPVFFGEVIAGDRQPRLTYLLACDSMEERDKGWAAFVADPAWKKLIADPQYANTISTIRNAFLIPTTYSQV</sequence>
<keyword evidence="1" id="KW-0732">Signal</keyword>
<dbReference type="EMBL" id="JAGHKP010000004">
    <property type="protein sequence ID" value="MBO9154706.1"/>
    <property type="molecule type" value="Genomic_DNA"/>
</dbReference>
<feature type="signal peptide" evidence="1">
    <location>
        <begin position="1"/>
        <end position="23"/>
    </location>
</feature>
<gene>
    <name evidence="3" type="ORF">J7I43_20940</name>
</gene>